<evidence type="ECO:0000313" key="1">
    <source>
        <dbReference type="EMBL" id="GAA0388899.1"/>
    </source>
</evidence>
<comment type="caution">
    <text evidence="1">The sequence shown here is derived from an EMBL/GenBank/DDBJ whole genome shotgun (WGS) entry which is preliminary data.</text>
</comment>
<organism evidence="1 2">
    <name type="scientific">Paenibacillus motobuensis</name>
    <dbReference type="NCBI Taxonomy" id="295324"/>
    <lineage>
        <taxon>Bacteria</taxon>
        <taxon>Bacillati</taxon>
        <taxon>Bacillota</taxon>
        <taxon>Bacilli</taxon>
        <taxon>Bacillales</taxon>
        <taxon>Paenibacillaceae</taxon>
        <taxon>Paenibacillus</taxon>
    </lineage>
</organism>
<dbReference type="Proteomes" id="UP001500340">
    <property type="component" value="Unassembled WGS sequence"/>
</dbReference>
<name>A0ABN0YAC3_9BACL</name>
<gene>
    <name evidence="1" type="ORF">GCM10008933_19840</name>
</gene>
<dbReference type="EMBL" id="BAAACX010000008">
    <property type="protein sequence ID" value="GAA0388899.1"/>
    <property type="molecule type" value="Genomic_DNA"/>
</dbReference>
<proteinExistence type="predicted"/>
<protein>
    <submittedName>
        <fullName evidence="1">Uncharacterized protein</fullName>
    </submittedName>
</protein>
<sequence>MLFAQLTFKQDTLTKNGLGNLLRLLVRTIREHSQSGKIKETNIDDIVNMEWKKVNVSK</sequence>
<accession>A0ABN0YAC3</accession>
<keyword evidence="2" id="KW-1185">Reference proteome</keyword>
<reference evidence="1 2" key="1">
    <citation type="journal article" date="2019" name="Int. J. Syst. Evol. Microbiol.">
        <title>The Global Catalogue of Microorganisms (GCM) 10K type strain sequencing project: providing services to taxonomists for standard genome sequencing and annotation.</title>
        <authorList>
            <consortium name="The Broad Institute Genomics Platform"/>
            <consortium name="The Broad Institute Genome Sequencing Center for Infectious Disease"/>
            <person name="Wu L."/>
            <person name="Ma J."/>
        </authorList>
    </citation>
    <scope>NUCLEOTIDE SEQUENCE [LARGE SCALE GENOMIC DNA]</scope>
    <source>
        <strain evidence="1 2">JCM 12774</strain>
    </source>
</reference>
<evidence type="ECO:0000313" key="2">
    <source>
        <dbReference type="Proteomes" id="UP001500340"/>
    </source>
</evidence>